<dbReference type="PANTHER" id="PTHR39203:SF1">
    <property type="entry name" value="CYTOPLASMIC PROTEIN"/>
    <property type="match status" value="1"/>
</dbReference>
<dbReference type="Proteomes" id="UP000241960">
    <property type="component" value="Unassembled WGS sequence"/>
</dbReference>
<dbReference type="PANTHER" id="PTHR39203">
    <property type="entry name" value="CYTOPLASMIC PROTEIN-RELATED"/>
    <property type="match status" value="1"/>
</dbReference>
<proteinExistence type="predicted"/>
<evidence type="ECO:0000259" key="1">
    <source>
        <dbReference type="SMART" id="SM01022"/>
    </source>
</evidence>
<dbReference type="RefSeq" id="WP_107544847.1">
    <property type="nucleotide sequence ID" value="NZ_PZFQ01000007.1"/>
</dbReference>
<evidence type="ECO:0000313" key="2">
    <source>
        <dbReference type="EMBL" id="PTI76823.1"/>
    </source>
</evidence>
<reference evidence="2 3" key="1">
    <citation type="journal article" date="2016" name="Front. Microbiol.">
        <title>Comprehensive Phylogenetic Analysis of Bovine Non-aureus Staphylococci Species Based on Whole-Genome Sequencing.</title>
        <authorList>
            <person name="Naushad S."/>
            <person name="Barkema H.W."/>
            <person name="Luby C."/>
            <person name="Condas L.A."/>
            <person name="Nobrega D.B."/>
            <person name="Carson D.A."/>
            <person name="De Buck J."/>
        </authorList>
    </citation>
    <scope>NUCLEOTIDE SEQUENCE [LARGE SCALE GENOMIC DNA]</scope>
    <source>
        <strain evidence="2 3">SNUC 1231</strain>
    </source>
</reference>
<sequence length="152" mass="17652">METIKQYWESFREKYNLSDNLPEAWMFGDGSEVMGNELVELVIRGVKRATCSAKCLHDIEGEDIPVEGQYNIVLNGKNEPACIIQYTQIDITPMNEVTEAFAALEGEGDLSYQYWYDEHERFFRKELSSFNLDFSIDIDLVCQQFRVVDINQ</sequence>
<organism evidence="2 3">
    <name type="scientific">Staphylococcus succinus</name>
    <dbReference type="NCBI Taxonomy" id="61015"/>
    <lineage>
        <taxon>Bacteria</taxon>
        <taxon>Bacillati</taxon>
        <taxon>Bacillota</taxon>
        <taxon>Bacilli</taxon>
        <taxon>Bacillales</taxon>
        <taxon>Staphylococcaceae</taxon>
        <taxon>Staphylococcus</taxon>
    </lineage>
</organism>
<evidence type="ECO:0000313" key="3">
    <source>
        <dbReference type="Proteomes" id="UP000241960"/>
    </source>
</evidence>
<dbReference type="AlphaFoldDB" id="A0A9Q6HQI4"/>
<dbReference type="SMART" id="SM01022">
    <property type="entry name" value="ASCH"/>
    <property type="match status" value="1"/>
</dbReference>
<dbReference type="PIRSF" id="PIRSF021320">
    <property type="entry name" value="DUF984"/>
    <property type="match status" value="1"/>
</dbReference>
<comment type="caution">
    <text evidence="2">The sequence shown here is derived from an EMBL/GenBank/DDBJ whole genome shotgun (WGS) entry which is preliminary data.</text>
</comment>
<dbReference type="CDD" id="cd06553">
    <property type="entry name" value="ASCH_Ef3133_like"/>
    <property type="match status" value="1"/>
</dbReference>
<name>A0A9Q6HQI4_9STAP</name>
<dbReference type="InterPro" id="IPR007374">
    <property type="entry name" value="ASCH_domain"/>
</dbReference>
<gene>
    <name evidence="2" type="ORF">BU058_03210</name>
</gene>
<dbReference type="Pfam" id="PF04266">
    <property type="entry name" value="ASCH"/>
    <property type="match status" value="1"/>
</dbReference>
<accession>A0A9Q6HQI4</accession>
<dbReference type="EMBL" id="PZFQ01000007">
    <property type="protein sequence ID" value="PTI76823.1"/>
    <property type="molecule type" value="Genomic_DNA"/>
</dbReference>
<protein>
    <submittedName>
        <fullName evidence="2">RNA-binding protein</fullName>
    </submittedName>
</protein>
<dbReference type="SUPFAM" id="SSF88697">
    <property type="entry name" value="PUA domain-like"/>
    <property type="match status" value="1"/>
</dbReference>
<dbReference type="InterPro" id="IPR009326">
    <property type="entry name" value="DUF984"/>
</dbReference>
<feature type="domain" description="ASCH" evidence="1">
    <location>
        <begin position="25"/>
        <end position="149"/>
    </location>
</feature>
<dbReference type="InterPro" id="IPR015947">
    <property type="entry name" value="PUA-like_sf"/>
</dbReference>
<dbReference type="Gene3D" id="3.10.400.10">
    <property type="entry name" value="Sulfate adenylyltransferase"/>
    <property type="match status" value="1"/>
</dbReference>